<dbReference type="GO" id="GO:1901982">
    <property type="term" value="F:maltose binding"/>
    <property type="evidence" value="ECO:0007669"/>
    <property type="project" value="TreeGrafter"/>
</dbReference>
<sequence length="420" mass="45299">MKKNTWKKLFLAGAGLTLASSVLVACSNSSSSESSSSSSSDKTIKLWVPTGAKASYEEIVKKFEDESGYKVNIIESNDSKAQENVKKDPEKAADVFSLPHDQLGQLVESGVIQEIPDDYAKEISEQATEQAIAGAQYNGKTYAFPFGIESQVLFYNKSKLSADDVKNYETITTKATFGDTFKSMNAYDTAPLFMSVGDTLFGENGETVDGTNWANEAGVSVLKWIADQKNNSGFVNTTAENTMSKFGDGSVAAIETGPWDLSAAQEAVGKDNLGIAVYPKINIGGKDVQQKAFLGVKLFAVNQAPAGSDTDRIAASYKLASMLTSEESQENQFTYEGRNIIPSNKAVQKSDKVQSDELAQAVITMASSSDYTVVTPKLSQMTTFWTESAALLSDVYNGKIQSSEYLTKLQEFDADLAAAK</sequence>
<dbReference type="GO" id="GO:0042956">
    <property type="term" value="P:maltodextrin transmembrane transport"/>
    <property type="evidence" value="ECO:0007669"/>
    <property type="project" value="TreeGrafter"/>
</dbReference>
<gene>
    <name evidence="5" type="ORF">FYJ82_03670</name>
</gene>
<proteinExistence type="inferred from homology"/>
<dbReference type="GO" id="GO:0015768">
    <property type="term" value="P:maltose transport"/>
    <property type="evidence" value="ECO:0007669"/>
    <property type="project" value="TreeGrafter"/>
</dbReference>
<feature type="signal peptide" evidence="4">
    <location>
        <begin position="1"/>
        <end position="25"/>
    </location>
</feature>
<dbReference type="Gene3D" id="3.40.190.10">
    <property type="entry name" value="Periplasmic binding protein-like II"/>
    <property type="match status" value="2"/>
</dbReference>
<dbReference type="PROSITE" id="PS51257">
    <property type="entry name" value="PROKAR_LIPOPROTEIN"/>
    <property type="match status" value="1"/>
</dbReference>
<evidence type="ECO:0000256" key="1">
    <source>
        <dbReference type="ARBA" id="ARBA00008520"/>
    </source>
</evidence>
<name>A0A6N7WNL0_STRAY</name>
<dbReference type="EMBL" id="VUNP01000011">
    <property type="protein sequence ID" value="MST53520.1"/>
    <property type="molecule type" value="Genomic_DNA"/>
</dbReference>
<evidence type="ECO:0000313" key="6">
    <source>
        <dbReference type="Proteomes" id="UP000471052"/>
    </source>
</evidence>
<dbReference type="SUPFAM" id="SSF53850">
    <property type="entry name" value="Periplasmic binding protein-like II"/>
    <property type="match status" value="1"/>
</dbReference>
<reference evidence="5 6" key="1">
    <citation type="submission" date="2019-08" db="EMBL/GenBank/DDBJ databases">
        <title>In-depth cultivation of the pig gut microbiome towards novel bacterial diversity and tailored functional studies.</title>
        <authorList>
            <person name="Wylensek D."/>
            <person name="Hitch T.C.A."/>
            <person name="Clavel T."/>
        </authorList>
    </citation>
    <scope>NUCLEOTIDE SEQUENCE [LARGE SCALE GENOMIC DNA]</scope>
    <source>
        <strain evidence="5 6">BL-178-WT-3A</strain>
    </source>
</reference>
<evidence type="ECO:0000256" key="2">
    <source>
        <dbReference type="ARBA" id="ARBA00022448"/>
    </source>
</evidence>
<keyword evidence="2" id="KW-0813">Transport</keyword>
<dbReference type="RefSeq" id="WP_154454688.1">
    <property type="nucleotide sequence ID" value="NZ_JADYUO010000008.1"/>
</dbReference>
<dbReference type="AlphaFoldDB" id="A0A6N7WNL0"/>
<dbReference type="Proteomes" id="UP000471052">
    <property type="component" value="Unassembled WGS sequence"/>
</dbReference>
<evidence type="ECO:0000256" key="3">
    <source>
        <dbReference type="ARBA" id="ARBA00022729"/>
    </source>
</evidence>
<dbReference type="GeneID" id="99635909"/>
<evidence type="ECO:0000256" key="4">
    <source>
        <dbReference type="SAM" id="SignalP"/>
    </source>
</evidence>
<evidence type="ECO:0000313" key="5">
    <source>
        <dbReference type="EMBL" id="MST53520.1"/>
    </source>
</evidence>
<accession>A0A6N7WNL0</accession>
<feature type="chain" id="PRO_5038413604" evidence="4">
    <location>
        <begin position="26"/>
        <end position="420"/>
    </location>
</feature>
<dbReference type="Pfam" id="PF13416">
    <property type="entry name" value="SBP_bac_8"/>
    <property type="match status" value="1"/>
</dbReference>
<dbReference type="InterPro" id="IPR006059">
    <property type="entry name" value="SBP"/>
</dbReference>
<dbReference type="PANTHER" id="PTHR30061">
    <property type="entry name" value="MALTOSE-BINDING PERIPLASMIC PROTEIN"/>
    <property type="match status" value="1"/>
</dbReference>
<dbReference type="GO" id="GO:0055052">
    <property type="term" value="C:ATP-binding cassette (ABC) transporter complex, substrate-binding subunit-containing"/>
    <property type="evidence" value="ECO:0007669"/>
    <property type="project" value="TreeGrafter"/>
</dbReference>
<comment type="caution">
    <text evidence="5">The sequence shown here is derived from an EMBL/GenBank/DDBJ whole genome shotgun (WGS) entry which is preliminary data.</text>
</comment>
<dbReference type="PANTHER" id="PTHR30061:SF50">
    <property type="entry name" value="MALTOSE_MALTODEXTRIN-BINDING PERIPLASMIC PROTEIN"/>
    <property type="match status" value="1"/>
</dbReference>
<comment type="similarity">
    <text evidence="1">Belongs to the bacterial solute-binding protein 1 family.</text>
</comment>
<dbReference type="OrthoDB" id="9766758at2"/>
<keyword evidence="3 4" id="KW-0732">Signal</keyword>
<protein>
    <submittedName>
        <fullName evidence="5">Extracellular solute-binding protein</fullName>
    </submittedName>
</protein>
<organism evidence="5 6">
    <name type="scientific">Streptococcus alactolyticus</name>
    <dbReference type="NCBI Taxonomy" id="29389"/>
    <lineage>
        <taxon>Bacteria</taxon>
        <taxon>Bacillati</taxon>
        <taxon>Bacillota</taxon>
        <taxon>Bacilli</taxon>
        <taxon>Lactobacillales</taxon>
        <taxon>Streptococcaceae</taxon>
        <taxon>Streptococcus</taxon>
    </lineage>
</organism>